<evidence type="ECO:0000256" key="1">
    <source>
        <dbReference type="ARBA" id="ARBA00022741"/>
    </source>
</evidence>
<name>A0AAV2HU77_LYMST</name>
<dbReference type="EMBL" id="CAXITT010000256">
    <property type="protein sequence ID" value="CAL1537254.1"/>
    <property type="molecule type" value="Genomic_DNA"/>
</dbReference>
<feature type="domain" description="Protein kinase" evidence="3">
    <location>
        <begin position="585"/>
        <end position="857"/>
    </location>
</feature>
<dbReference type="AlphaFoldDB" id="A0AAV2HU77"/>
<dbReference type="InterPro" id="IPR050198">
    <property type="entry name" value="Non-receptor_tyrosine_kinases"/>
</dbReference>
<dbReference type="Proteomes" id="UP001497497">
    <property type="component" value="Unassembled WGS sequence"/>
</dbReference>
<reference evidence="4 5" key="1">
    <citation type="submission" date="2024-04" db="EMBL/GenBank/DDBJ databases">
        <authorList>
            <consortium name="Genoscope - CEA"/>
            <person name="William W."/>
        </authorList>
    </citation>
    <scope>NUCLEOTIDE SEQUENCE [LARGE SCALE GENOMIC DNA]</scope>
</reference>
<keyword evidence="5" id="KW-1185">Reference proteome</keyword>
<dbReference type="PANTHER" id="PTHR24418">
    <property type="entry name" value="TYROSINE-PROTEIN KINASE"/>
    <property type="match status" value="1"/>
</dbReference>
<keyword evidence="2" id="KW-0067">ATP-binding</keyword>
<dbReference type="GO" id="GO:0005524">
    <property type="term" value="F:ATP binding"/>
    <property type="evidence" value="ECO:0007669"/>
    <property type="project" value="UniProtKB-KW"/>
</dbReference>
<protein>
    <recommendedName>
        <fullName evidence="3">Protein kinase domain-containing protein</fullName>
    </recommendedName>
</protein>
<dbReference type="Gene3D" id="1.10.510.10">
    <property type="entry name" value="Transferase(Phosphotransferase) domain 1"/>
    <property type="match status" value="1"/>
</dbReference>
<accession>A0AAV2HU77</accession>
<organism evidence="4 5">
    <name type="scientific">Lymnaea stagnalis</name>
    <name type="common">Great pond snail</name>
    <name type="synonym">Helix stagnalis</name>
    <dbReference type="NCBI Taxonomy" id="6523"/>
    <lineage>
        <taxon>Eukaryota</taxon>
        <taxon>Metazoa</taxon>
        <taxon>Spiralia</taxon>
        <taxon>Lophotrochozoa</taxon>
        <taxon>Mollusca</taxon>
        <taxon>Gastropoda</taxon>
        <taxon>Heterobranchia</taxon>
        <taxon>Euthyneura</taxon>
        <taxon>Panpulmonata</taxon>
        <taxon>Hygrophila</taxon>
        <taxon>Lymnaeoidea</taxon>
        <taxon>Lymnaeidae</taxon>
        <taxon>Lymnaea</taxon>
    </lineage>
</organism>
<proteinExistence type="predicted"/>
<comment type="caution">
    <text evidence="4">The sequence shown here is derived from an EMBL/GenBank/DDBJ whole genome shotgun (WGS) entry which is preliminary data.</text>
</comment>
<dbReference type="Pfam" id="PF07714">
    <property type="entry name" value="PK_Tyr_Ser-Thr"/>
    <property type="match status" value="1"/>
</dbReference>
<gene>
    <name evidence="4" type="ORF">GSLYS_00011167001</name>
</gene>
<feature type="non-terminal residue" evidence="4">
    <location>
        <position position="889"/>
    </location>
</feature>
<dbReference type="SUPFAM" id="SSF56112">
    <property type="entry name" value="Protein kinase-like (PK-like)"/>
    <property type="match status" value="1"/>
</dbReference>
<sequence>MTSITINLPECDVEGCKPHLTQLIQAIRSHGFSIAKYPITGPYSEYFKENFEKCEYTIIHKCCVIWKLINTGLRNMFYLKASPKIAIVSFPNGSDSFNCDSQALATFEGCFARYRVSNVSDGPSVKWFVRELEAMARKGEEACVNPSDAPDAAQKKALNEKNYVSGRELHLYVSKFANEKNMLRELQNLRASELRDWESNKMKLQPFSEEARLSVQTRIVDDTQQIKSLLSFDDLSSFSDLKRRVDIVLDDGKKELINITFLTKKVLPELYKCNQALAILILSTCHDLVLQKQSLSALELLLLRGNITEPQVDLNHLQEMLTMLAGNICEIRDLLSQDQSTDQEPVFRRKCILFLMLQGEMIMACHKPKDLENAQKFNKDLKKVFGTPSKSSGRSDKYLDGLLTYLDLPLIHVEKSIRRVIVKLAADKYSKMKAKWKQTEFFYVFVFLKKVFSSKGSEMHTLLQVHRKKKSKLLWKQSSAFCLELILSGFTQFLSHSAKESSHSNLSPLCSEIGQIIIATMKKDQRSFNDLMASLRALMFRQAPPIRQCALDIFARTHRYTDYVAELMIEAVEHLTFPVLKADRIDRLKLVNQKCVSGWLTVSGNFCGHKSVIVIHMPTEKDHRASNKSDVSDTRQFRQIEVLSELSHDNIVKIFAYNKTHIPQFFVTVQVREENLQEYLVNRSINKTVCPVATLLKFVIQAADAVEFCHYKNIVHRNITAASFSITGTDTVKLGAFHMAYILSQNETERVFALEDCRDIATQWSAPESLRRCKFSKQSDVWMFGHLCFEVLTHGALPYSQLGFGEDAVILGIIKSSIQLNFESCINKDIFHTVILPCVRVNPYQRLKSLFLRNLLIKTQKNLTADQSLELHFPDLQNDHFRPATELTK</sequence>
<dbReference type="InterPro" id="IPR001245">
    <property type="entry name" value="Ser-Thr/Tyr_kinase_cat_dom"/>
</dbReference>
<dbReference type="InterPro" id="IPR011009">
    <property type="entry name" value="Kinase-like_dom_sf"/>
</dbReference>
<evidence type="ECO:0000313" key="4">
    <source>
        <dbReference type="EMBL" id="CAL1537254.1"/>
    </source>
</evidence>
<evidence type="ECO:0000259" key="3">
    <source>
        <dbReference type="PROSITE" id="PS50011"/>
    </source>
</evidence>
<keyword evidence="1" id="KW-0547">Nucleotide-binding</keyword>
<dbReference type="PROSITE" id="PS50011">
    <property type="entry name" value="PROTEIN_KINASE_DOM"/>
    <property type="match status" value="1"/>
</dbReference>
<dbReference type="InterPro" id="IPR000719">
    <property type="entry name" value="Prot_kinase_dom"/>
</dbReference>
<dbReference type="GO" id="GO:0004672">
    <property type="term" value="F:protein kinase activity"/>
    <property type="evidence" value="ECO:0007669"/>
    <property type="project" value="InterPro"/>
</dbReference>
<evidence type="ECO:0000256" key="2">
    <source>
        <dbReference type="ARBA" id="ARBA00022840"/>
    </source>
</evidence>
<evidence type="ECO:0000313" key="5">
    <source>
        <dbReference type="Proteomes" id="UP001497497"/>
    </source>
</evidence>